<evidence type="ECO:0000313" key="2">
    <source>
        <dbReference type="EMBL" id="GAA6194838.1"/>
    </source>
</evidence>
<dbReference type="EMBL" id="BAABWU010000001">
    <property type="protein sequence ID" value="GAA6194838.1"/>
    <property type="molecule type" value="Genomic_DNA"/>
</dbReference>
<proteinExistence type="predicted"/>
<dbReference type="Gene3D" id="3.90.1200.10">
    <property type="match status" value="1"/>
</dbReference>
<accession>A0ABQ0AG92</accession>
<dbReference type="InterPro" id="IPR011009">
    <property type="entry name" value="Kinase-like_dom_sf"/>
</dbReference>
<dbReference type="SUPFAM" id="SSF56112">
    <property type="entry name" value="Protein kinase-like (PK-like)"/>
    <property type="match status" value="1"/>
</dbReference>
<dbReference type="InterPro" id="IPR002575">
    <property type="entry name" value="Aminoglycoside_PTrfase"/>
</dbReference>
<gene>
    <name evidence="2" type="ORF">NBRC116598_02820</name>
</gene>
<dbReference type="RefSeq" id="WP_353396481.1">
    <property type="nucleotide sequence ID" value="NZ_BAABWU010000001.1"/>
</dbReference>
<reference evidence="2 3" key="1">
    <citation type="submission" date="2024-04" db="EMBL/GenBank/DDBJ databases">
        <title>Draft genome sequence of Pseudophaeobacter arcticus NBRC 116598.</title>
        <authorList>
            <person name="Miyakawa T."/>
            <person name="Kusuya Y."/>
            <person name="Miura T."/>
        </authorList>
    </citation>
    <scope>NUCLEOTIDE SEQUENCE [LARGE SCALE GENOMIC DNA]</scope>
    <source>
        <strain evidence="2 3">SU-CL00105</strain>
    </source>
</reference>
<name>A0ABQ0AG92_9RHOB</name>
<organism evidence="2 3">
    <name type="scientific">Pseudophaeobacter arcticus</name>
    <dbReference type="NCBI Taxonomy" id="385492"/>
    <lineage>
        <taxon>Bacteria</taxon>
        <taxon>Pseudomonadati</taxon>
        <taxon>Pseudomonadota</taxon>
        <taxon>Alphaproteobacteria</taxon>
        <taxon>Rhodobacterales</taxon>
        <taxon>Paracoccaceae</taxon>
        <taxon>Pseudophaeobacter</taxon>
    </lineage>
</organism>
<evidence type="ECO:0000259" key="1">
    <source>
        <dbReference type="Pfam" id="PF01636"/>
    </source>
</evidence>
<dbReference type="Proteomes" id="UP001441944">
    <property type="component" value="Unassembled WGS sequence"/>
</dbReference>
<dbReference type="Gene3D" id="3.30.200.20">
    <property type="entry name" value="Phosphorylase Kinase, domain 1"/>
    <property type="match status" value="1"/>
</dbReference>
<feature type="domain" description="Aminoglycoside phosphotransferase" evidence="1">
    <location>
        <begin position="24"/>
        <end position="254"/>
    </location>
</feature>
<protein>
    <submittedName>
        <fullName evidence="2">Phosphotransferase</fullName>
    </submittedName>
</protein>
<sequence>MTDRDSQIVAFLHRAGRGNWSRAPLAGDASARRYERLTSPDGRSMILMDAPPGSGETIRPFVRIANYLRSLDVSAPAILSEDADNGLLLTEDLGDQRFYEVLEQDPSQEKQLYALATDFLVQLHKASDATPLSGLETLGPRGMAEMSSLVIERYCDAITGSANPDMKARFENQFEDILRDTVKESMVFVHRDFHVQNLMYLPERNGLAQVGVIDFQDALIGHPAYDLVSLLQDARRDVPAAIEAQMINRYLQATGLDDSGFRSAYAVIGVQRNLRILGVFARLSQDFGKPQYLELMPRVWTHVLNGLEHPALAPLAQWLLPKLPAPTPENLEKLR</sequence>
<comment type="caution">
    <text evidence="2">The sequence shown here is derived from an EMBL/GenBank/DDBJ whole genome shotgun (WGS) entry which is preliminary data.</text>
</comment>
<dbReference type="Pfam" id="PF01636">
    <property type="entry name" value="APH"/>
    <property type="match status" value="1"/>
</dbReference>
<evidence type="ECO:0000313" key="3">
    <source>
        <dbReference type="Proteomes" id="UP001441944"/>
    </source>
</evidence>
<keyword evidence="3" id="KW-1185">Reference proteome</keyword>